<proteinExistence type="predicted"/>
<dbReference type="GO" id="GO:0016747">
    <property type="term" value="F:acyltransferase activity, transferring groups other than amino-acyl groups"/>
    <property type="evidence" value="ECO:0007669"/>
    <property type="project" value="InterPro"/>
</dbReference>
<feature type="transmembrane region" description="Helical" evidence="2">
    <location>
        <begin position="333"/>
        <end position="355"/>
    </location>
</feature>
<dbReference type="InterPro" id="IPR002656">
    <property type="entry name" value="Acyl_transf_3_dom"/>
</dbReference>
<protein>
    <submittedName>
        <fullName evidence="4">Unannotated protein</fullName>
    </submittedName>
</protein>
<dbReference type="EMBL" id="CAFABK010000149">
    <property type="protein sequence ID" value="CAB4835748.1"/>
    <property type="molecule type" value="Genomic_DNA"/>
</dbReference>
<accession>A0A6J7ATY0</accession>
<feature type="transmembrane region" description="Helical" evidence="2">
    <location>
        <begin position="367"/>
        <end position="392"/>
    </location>
</feature>
<feature type="transmembrane region" description="Helical" evidence="2">
    <location>
        <begin position="302"/>
        <end position="321"/>
    </location>
</feature>
<feature type="domain" description="Acyltransferase 3" evidence="3">
    <location>
        <begin position="23"/>
        <end position="389"/>
    </location>
</feature>
<evidence type="ECO:0000259" key="3">
    <source>
        <dbReference type="Pfam" id="PF01757"/>
    </source>
</evidence>
<organism evidence="4">
    <name type="scientific">freshwater metagenome</name>
    <dbReference type="NCBI Taxonomy" id="449393"/>
    <lineage>
        <taxon>unclassified sequences</taxon>
        <taxon>metagenomes</taxon>
        <taxon>ecological metagenomes</taxon>
    </lineage>
</organism>
<dbReference type="AlphaFoldDB" id="A0A6J7ATY0"/>
<keyword evidence="2" id="KW-0812">Transmembrane</keyword>
<name>A0A6J7ATY0_9ZZZZ</name>
<dbReference type="InterPro" id="IPR050879">
    <property type="entry name" value="Acyltransferase_3"/>
</dbReference>
<feature type="transmembrane region" description="Helical" evidence="2">
    <location>
        <begin position="194"/>
        <end position="212"/>
    </location>
</feature>
<feature type="transmembrane region" description="Helical" evidence="2">
    <location>
        <begin position="64"/>
        <end position="82"/>
    </location>
</feature>
<feature type="transmembrane region" description="Helical" evidence="2">
    <location>
        <begin position="224"/>
        <end position="242"/>
    </location>
</feature>
<feature type="transmembrane region" description="Helical" evidence="2">
    <location>
        <begin position="103"/>
        <end position="122"/>
    </location>
</feature>
<evidence type="ECO:0000256" key="2">
    <source>
        <dbReference type="SAM" id="Phobius"/>
    </source>
</evidence>
<sequence>MCPAEQAGESVTPSLIVNVFIRQLTGIRFVAAAWVLLYHLQGPLNTLGLLAIPVLPDVMRVGRLGVDLFFALSGFILTHTYLTRLGPRLSGRKTIEFWWLRLARVYPVHLVMLVVAGIAVVAQSKITGDALSRDWLNPLDFIKNVLLVQEWGPSPQRGWNFVAWSLSMEWLAYLIFPLLILLIWVFYRRVSTAVLVIAWVVVLIPIIVYGLKTSDAYYTDNWGSTYRILCEFTAGAITYLIVRRFLPDAAADPKPRIQKLASTLSIVLPLIVIAGAVLLGNLPAAQPPTTNLSADAEALPPYFHLLLVPFLIAWIGALALSRRGLARTLSTRTMVLGGFISYSLYMTHLVWFGLWRAGMNAVGIDGGALYAIGLLGLIAGALAIAWLMWRFVEEPAREWMRALAGARRTPTEEAGEQLAEQALGGDSAEPIIVNGNEENPKSTY</sequence>
<feature type="transmembrane region" description="Helical" evidence="2">
    <location>
        <begin position="170"/>
        <end position="187"/>
    </location>
</feature>
<feature type="region of interest" description="Disordered" evidence="1">
    <location>
        <begin position="408"/>
        <end position="444"/>
    </location>
</feature>
<dbReference type="GO" id="GO:0016020">
    <property type="term" value="C:membrane"/>
    <property type="evidence" value="ECO:0007669"/>
    <property type="project" value="TreeGrafter"/>
</dbReference>
<evidence type="ECO:0000313" key="4">
    <source>
        <dbReference type="EMBL" id="CAB4835748.1"/>
    </source>
</evidence>
<keyword evidence="2" id="KW-1133">Transmembrane helix</keyword>
<keyword evidence="2" id="KW-0472">Membrane</keyword>
<feature type="compositionally biased region" description="Low complexity" evidence="1">
    <location>
        <begin position="416"/>
        <end position="425"/>
    </location>
</feature>
<dbReference type="Pfam" id="PF01757">
    <property type="entry name" value="Acyl_transf_3"/>
    <property type="match status" value="1"/>
</dbReference>
<dbReference type="GO" id="GO:0009103">
    <property type="term" value="P:lipopolysaccharide biosynthetic process"/>
    <property type="evidence" value="ECO:0007669"/>
    <property type="project" value="TreeGrafter"/>
</dbReference>
<feature type="transmembrane region" description="Helical" evidence="2">
    <location>
        <begin position="263"/>
        <end position="282"/>
    </location>
</feature>
<feature type="transmembrane region" description="Helical" evidence="2">
    <location>
        <begin position="29"/>
        <end position="52"/>
    </location>
</feature>
<gene>
    <name evidence="4" type="ORF">UFOPK3204_01829</name>
</gene>
<dbReference type="PANTHER" id="PTHR23028">
    <property type="entry name" value="ACETYLTRANSFERASE"/>
    <property type="match status" value="1"/>
</dbReference>
<evidence type="ECO:0000256" key="1">
    <source>
        <dbReference type="SAM" id="MobiDB-lite"/>
    </source>
</evidence>
<reference evidence="4" key="1">
    <citation type="submission" date="2020-05" db="EMBL/GenBank/DDBJ databases">
        <authorList>
            <person name="Chiriac C."/>
            <person name="Salcher M."/>
            <person name="Ghai R."/>
            <person name="Kavagutti S V."/>
        </authorList>
    </citation>
    <scope>NUCLEOTIDE SEQUENCE</scope>
</reference>
<dbReference type="PANTHER" id="PTHR23028:SF53">
    <property type="entry name" value="ACYL_TRANSF_3 DOMAIN-CONTAINING PROTEIN"/>
    <property type="match status" value="1"/>
</dbReference>